<protein>
    <submittedName>
        <fullName evidence="1">Uncharacterized protein</fullName>
    </submittedName>
</protein>
<dbReference type="KEGG" id="rain:Rai3103_04210"/>
<dbReference type="AlphaFoldDB" id="A0A5Q2F7X6"/>
<keyword evidence="2" id="KW-1185">Reference proteome</keyword>
<evidence type="ECO:0000313" key="2">
    <source>
        <dbReference type="Proteomes" id="UP000386847"/>
    </source>
</evidence>
<reference evidence="1 2" key="1">
    <citation type="submission" date="2019-10" db="EMBL/GenBank/DDBJ databases">
        <title>Genomic analysis of Raineyella sp. CBA3103.</title>
        <authorList>
            <person name="Roh S.W."/>
        </authorList>
    </citation>
    <scope>NUCLEOTIDE SEQUENCE [LARGE SCALE GENOMIC DNA]</scope>
    <source>
        <strain evidence="1 2">CBA3103</strain>
    </source>
</reference>
<accession>A0A5Q2F7X6</accession>
<gene>
    <name evidence="1" type="ORF">Rai3103_04210</name>
</gene>
<evidence type="ECO:0000313" key="1">
    <source>
        <dbReference type="EMBL" id="QGF23002.1"/>
    </source>
</evidence>
<proteinExistence type="predicted"/>
<dbReference type="EMBL" id="CP045725">
    <property type="protein sequence ID" value="QGF23002.1"/>
    <property type="molecule type" value="Genomic_DNA"/>
</dbReference>
<sequence length="117" mass="13707">MTVKLNKRAYDHAKALIRDGKFVADQRDDWSEDAPSTQELSRFLEKEGKLEYAKWFLGTDDDAPSDESKEYYKFPFSDLRKVHRCAVISGESRAGQYDHDDIRDAFKDLLQRIDEQQ</sequence>
<dbReference type="Proteomes" id="UP000386847">
    <property type="component" value="Chromosome"/>
</dbReference>
<organism evidence="1 2">
    <name type="scientific">Raineyella fluvialis</name>
    <dbReference type="NCBI Taxonomy" id="2662261"/>
    <lineage>
        <taxon>Bacteria</taxon>
        <taxon>Bacillati</taxon>
        <taxon>Actinomycetota</taxon>
        <taxon>Actinomycetes</taxon>
        <taxon>Propionibacteriales</taxon>
        <taxon>Propionibacteriaceae</taxon>
        <taxon>Raineyella</taxon>
    </lineage>
</organism>
<dbReference type="RefSeq" id="WP_153571529.1">
    <property type="nucleotide sequence ID" value="NZ_CP045725.1"/>
</dbReference>
<name>A0A5Q2F7X6_9ACTN</name>